<evidence type="ECO:0008006" key="3">
    <source>
        <dbReference type="Google" id="ProtNLM"/>
    </source>
</evidence>
<name>A0A2W0ENK7_PSEJE</name>
<accession>A0A2W0ENK7</accession>
<sequence>MRASMAEPTLLCRHTAQKIPYQIHQGLLPTYVLQLQEQWEAEKTRIVRQLLADVPAAAVDRDLLIEQLPIYGLSDFGWRWLDKAMVLNTDDYHWFFLSAQGRIQATCVIYHPKESRMDGERIFYVDYVASAYWNRDRPNYVKQFGSVSRILIAHAARFAMNTLGYRPGFCLHSLPTAEGYYRFLGMVEYEADADKENLRYFEAPAHVAGKLAGEAHHV</sequence>
<proteinExistence type="predicted"/>
<comment type="caution">
    <text evidence="1">The sequence shown here is derived from an EMBL/GenBank/DDBJ whole genome shotgun (WGS) entry which is preliminary data.</text>
</comment>
<evidence type="ECO:0000313" key="2">
    <source>
        <dbReference type="Proteomes" id="UP000247437"/>
    </source>
</evidence>
<reference evidence="1 2" key="1">
    <citation type="journal article" date="2018" name="Appl. Microbiol. Biotechnol.">
        <title>Characterization of the caprolactam degradation pathway in Pseudomonas jessenii using mass spectrometry-based proteomics.</title>
        <authorList>
            <person name="Otzen M."/>
            <person name="Palacio C."/>
            <person name="Janssen D.B."/>
        </authorList>
    </citation>
    <scope>NUCLEOTIDE SEQUENCE [LARGE SCALE GENOMIC DNA]</scope>
    <source>
        <strain evidence="1 2">GO3</strain>
    </source>
</reference>
<organism evidence="1 2">
    <name type="scientific">Pseudomonas jessenii</name>
    <dbReference type="NCBI Taxonomy" id="77298"/>
    <lineage>
        <taxon>Bacteria</taxon>
        <taxon>Pseudomonadati</taxon>
        <taxon>Pseudomonadota</taxon>
        <taxon>Gammaproteobacteria</taxon>
        <taxon>Pseudomonadales</taxon>
        <taxon>Pseudomonadaceae</taxon>
        <taxon>Pseudomonas</taxon>
    </lineage>
</organism>
<dbReference type="AlphaFoldDB" id="A0A2W0ENK7"/>
<protein>
    <recommendedName>
        <fullName evidence="3">N-acetyltransferase</fullName>
    </recommendedName>
</protein>
<gene>
    <name evidence="1" type="ORF">CRX42_15955</name>
</gene>
<dbReference type="Proteomes" id="UP000247437">
    <property type="component" value="Unassembled WGS sequence"/>
</dbReference>
<dbReference type="OrthoDB" id="6064764at2"/>
<evidence type="ECO:0000313" key="1">
    <source>
        <dbReference type="EMBL" id="PYY69547.1"/>
    </source>
</evidence>
<dbReference type="EMBL" id="PDLL01000182">
    <property type="protein sequence ID" value="PYY69547.1"/>
    <property type="molecule type" value="Genomic_DNA"/>
</dbReference>